<dbReference type="KEGG" id="ptrh:RsTaC01_0321"/>
<accession>A0AA48IBQ0</accession>
<dbReference type="InterPro" id="IPR012504">
    <property type="entry name" value="Spore_YabP"/>
</dbReference>
<dbReference type="Proteomes" id="UP001335720">
    <property type="component" value="Chromosome"/>
</dbReference>
<proteinExistence type="predicted"/>
<dbReference type="Pfam" id="PF07873">
    <property type="entry name" value="YabP"/>
    <property type="match status" value="1"/>
</dbReference>
<name>A0AA48IBQ0_9FIRM</name>
<organism evidence="1">
    <name type="scientific">Candidatus Paraimprobicoccus trichonymphae</name>
    <dbReference type="NCBI Taxonomy" id="3033793"/>
    <lineage>
        <taxon>Bacteria</taxon>
        <taxon>Bacillati</taxon>
        <taxon>Bacillota</taxon>
        <taxon>Clostridia</taxon>
        <taxon>Candidatus Paraimprobicoccus</taxon>
    </lineage>
</organism>
<dbReference type="AlphaFoldDB" id="A0AA48IBQ0"/>
<dbReference type="EMBL" id="AP027925">
    <property type="protein sequence ID" value="BED92555.1"/>
    <property type="molecule type" value="Genomic_DNA"/>
</dbReference>
<dbReference type="NCBIfam" id="TIGR02892">
    <property type="entry name" value="spore_yabP"/>
    <property type="match status" value="1"/>
</dbReference>
<dbReference type="GO" id="GO:0030435">
    <property type="term" value="P:sporulation resulting in formation of a cellular spore"/>
    <property type="evidence" value="ECO:0007669"/>
    <property type="project" value="InterPro"/>
</dbReference>
<sequence>MRCFFTENNENNKIQNSHTMILDNRKLLNLSGITNVDSFSDQKVSVHTINEVLNIEGEKLKISKFNLNTGQLILEGKINSVTYSFLKTAPEKNKNNGNFFSKLFD</sequence>
<dbReference type="InterPro" id="IPR038705">
    <property type="entry name" value="YabP_sf"/>
</dbReference>
<evidence type="ECO:0000313" key="1">
    <source>
        <dbReference type="EMBL" id="BED92555.1"/>
    </source>
</evidence>
<dbReference type="Gene3D" id="2.60.40.2000">
    <property type="match status" value="1"/>
</dbReference>
<dbReference type="InterPro" id="IPR022476">
    <property type="entry name" value="Spore_YabP/YqfC"/>
</dbReference>
<protein>
    <submittedName>
        <fullName evidence="1">Sporulation protein YabP</fullName>
    </submittedName>
</protein>
<reference evidence="1" key="1">
    <citation type="journal article" date="2023" name="ISME J.">
        <title>Emergence of putative energy parasites within Clostridia revealed by genome analysis of a novel endosymbiotic clade.</title>
        <authorList>
            <person name="Takahashi K."/>
            <person name="Kuwahara H."/>
            <person name="Horikawa Y."/>
            <person name="Izawa K."/>
            <person name="Kato D."/>
            <person name="Inagaki T."/>
            <person name="Yuki M."/>
            <person name="Ohkuma M."/>
            <person name="Hongoh Y."/>
        </authorList>
    </citation>
    <scope>NUCLEOTIDE SEQUENCE</scope>
    <source>
        <strain evidence="1">RsTa-C01</strain>
    </source>
</reference>
<gene>
    <name evidence="1" type="ORF">RsTaC01_0321</name>
</gene>